<feature type="region of interest" description="Disordered" evidence="1">
    <location>
        <begin position="86"/>
        <end position="130"/>
    </location>
</feature>
<feature type="transmembrane region" description="Helical" evidence="2">
    <location>
        <begin position="163"/>
        <end position="180"/>
    </location>
</feature>
<organism evidence="3 4">
    <name type="scientific">Coccidioides immitis H538.4</name>
    <dbReference type="NCBI Taxonomy" id="396776"/>
    <lineage>
        <taxon>Eukaryota</taxon>
        <taxon>Fungi</taxon>
        <taxon>Dikarya</taxon>
        <taxon>Ascomycota</taxon>
        <taxon>Pezizomycotina</taxon>
        <taxon>Eurotiomycetes</taxon>
        <taxon>Eurotiomycetidae</taxon>
        <taxon>Onygenales</taxon>
        <taxon>Onygenaceae</taxon>
        <taxon>Coccidioides</taxon>
    </lineage>
</organism>
<dbReference type="eggNOG" id="ENOG502SFC0">
    <property type="taxonomic scope" value="Eukaryota"/>
</dbReference>
<evidence type="ECO:0000256" key="2">
    <source>
        <dbReference type="SAM" id="Phobius"/>
    </source>
</evidence>
<dbReference type="STRING" id="396776.A0A0J8RUT0"/>
<dbReference type="VEuPathDB" id="FungiDB:CIHG_06746"/>
<keyword evidence="2" id="KW-0472">Membrane</keyword>
<reference evidence="4" key="1">
    <citation type="journal article" date="2010" name="Genome Res.">
        <title>Population genomic sequencing of Coccidioides fungi reveals recent hybridization and transposon control.</title>
        <authorList>
            <person name="Neafsey D.E."/>
            <person name="Barker B.M."/>
            <person name="Sharpton T.J."/>
            <person name="Stajich J.E."/>
            <person name="Park D.J."/>
            <person name="Whiston E."/>
            <person name="Hung C.-Y."/>
            <person name="McMahan C."/>
            <person name="White J."/>
            <person name="Sykes S."/>
            <person name="Heiman D."/>
            <person name="Young S."/>
            <person name="Zeng Q."/>
            <person name="Abouelleil A."/>
            <person name="Aftuck L."/>
            <person name="Bessette D."/>
            <person name="Brown A."/>
            <person name="FitzGerald M."/>
            <person name="Lui A."/>
            <person name="Macdonald J.P."/>
            <person name="Priest M."/>
            <person name="Orbach M.J."/>
            <person name="Galgiani J.N."/>
            <person name="Kirkland T.N."/>
            <person name="Cole G.T."/>
            <person name="Birren B.W."/>
            <person name="Henn M.R."/>
            <person name="Taylor J.W."/>
            <person name="Rounsley S.D."/>
        </authorList>
    </citation>
    <scope>NUCLEOTIDE SEQUENCE [LARGE SCALE GENOMIC DNA]</scope>
    <source>
        <strain evidence="4">H538.4</strain>
    </source>
</reference>
<protein>
    <submittedName>
        <fullName evidence="3">Uncharacterized protein</fullName>
    </submittedName>
</protein>
<accession>A0A0J8RUT0</accession>
<keyword evidence="2" id="KW-0812">Transmembrane</keyword>
<feature type="compositionally biased region" description="Polar residues" evidence="1">
    <location>
        <begin position="86"/>
        <end position="115"/>
    </location>
</feature>
<dbReference type="EMBL" id="DS017008">
    <property type="protein sequence ID" value="KMU88945.1"/>
    <property type="molecule type" value="Genomic_DNA"/>
</dbReference>
<evidence type="ECO:0000313" key="3">
    <source>
        <dbReference type="EMBL" id="KMU88945.1"/>
    </source>
</evidence>
<sequence>MRPPKQMYSAQLSMGSRCKQYVPRSVFCNGSLQERVPGHSFGYQYGHELTRVRWTKPLSFTLRRHHSSAIVSPLLHLRTFPCRPQHSNNNSQPLPLTQSHFSTSPYSSGNPNDAYTSPYKAKRTWPPDVSKLSPKQQFRLERKYRRRAKLKWARPTWKKWTKLVQWTLIGFVLIYSLFFMELKDGGNNPFASLREYTREFFTELLWSNPRGALRKPSGADTTGHSNENKQG</sequence>
<dbReference type="OrthoDB" id="5278907at2759"/>
<keyword evidence="2" id="KW-1133">Transmembrane helix</keyword>
<evidence type="ECO:0000313" key="4">
    <source>
        <dbReference type="Proteomes" id="UP000054563"/>
    </source>
</evidence>
<evidence type="ECO:0000256" key="1">
    <source>
        <dbReference type="SAM" id="MobiDB-lite"/>
    </source>
</evidence>
<name>A0A0J8RUT0_COCIT</name>
<feature type="region of interest" description="Disordered" evidence="1">
    <location>
        <begin position="212"/>
        <end position="231"/>
    </location>
</feature>
<proteinExistence type="predicted"/>
<dbReference type="AlphaFoldDB" id="A0A0J8RUT0"/>
<gene>
    <name evidence="3" type="ORF">CIHG_06746</name>
</gene>
<dbReference type="Proteomes" id="UP000054563">
    <property type="component" value="Unassembled WGS sequence"/>
</dbReference>